<comment type="subcellular location">
    <subcellularLocation>
        <location evidence="1">Nucleus</location>
    </subcellularLocation>
</comment>
<keyword evidence="9" id="KW-1185">Reference proteome</keyword>
<feature type="compositionally biased region" description="Basic and acidic residues" evidence="6">
    <location>
        <begin position="734"/>
        <end position="761"/>
    </location>
</feature>
<evidence type="ECO:0000313" key="8">
    <source>
        <dbReference type="EMBL" id="CAB9512604.1"/>
    </source>
</evidence>
<dbReference type="Pfam" id="PF02854">
    <property type="entry name" value="MIF4G"/>
    <property type="match status" value="1"/>
</dbReference>
<sequence>MAIRDGKDDEEGEVVDEPQDRKQPGGKQPGGEESAVGTKRSATSRLEELSSSGVYIPPAKRRQLEKQAAEERKQQADDEKDDIERKEVDSMVSAQQQRKSWEDEKRVVHGTINRLNEETVKPLIHDLFDKVNLIRLRGVLAKSVLQAAVSSPRYSNVYAALISVINSKLPEVGELVVKRAILSFRRHYRRREKQSCLATAIFLAHLFHQQMVHELLILQILSLLLDGDPTDDSCEIAVQLLTVSGNALLEVSPAGVRAVLERLRSLLHEGSLNKRVEYKMEKLLALRKTGFRDYPPVPEDLDLVESDDQITFEISLDDEDISKEDHLDVFRVDPKFAESEQEWKTIRNEILGIGGSDDDSGDSDTESGDSDDESDSEDDAGETVQAPPAANNVVAVRDLSESDLVHLRRSIYLTIMSSATFEECTHKLAKVDIPEGREEELINMLIECCSQERTFLRYYGLISARFCLLDERWKIAFMEAFTQQYNTIHRLETNKLRNVAKLFAHLLHTDAMPWTVLNVIHLNEDETTSSSRIFVKILVQEIAEAMGISKLKSRFETEDPVHMEWYKGMFPKDNIRSTRYAINFFTSIGLGPLTDALRTHLKNAPKLIMAQAQKDALAKKDDDDDSSVLSSSSSSSSDSSSLSSSSSSGSSSDSDSSSSSSSYSRRRPRRRGRRSKRSRSPSSSSSGSSDSSGSSRSRRRSKKGKDKERRRGRSPSYASDEESSRNRHSKRRRTESSKRKAGESRRSPDSKSDKGKKDRNTRGSRSRSRSRSVSD</sequence>
<evidence type="ECO:0000259" key="7">
    <source>
        <dbReference type="PROSITE" id="PS51366"/>
    </source>
</evidence>
<evidence type="ECO:0000256" key="1">
    <source>
        <dbReference type="ARBA" id="ARBA00004123"/>
    </source>
</evidence>
<feature type="compositionally biased region" description="Low complexity" evidence="6">
    <location>
        <begin position="680"/>
        <end position="695"/>
    </location>
</feature>
<feature type="compositionally biased region" description="Acidic residues" evidence="6">
    <location>
        <begin position="8"/>
        <end position="17"/>
    </location>
</feature>
<dbReference type="Proteomes" id="UP001153069">
    <property type="component" value="Unassembled WGS sequence"/>
</dbReference>
<comment type="caution">
    <text evidence="8">The sequence shown here is derived from an EMBL/GenBank/DDBJ whole genome shotgun (WGS) entry which is preliminary data.</text>
</comment>
<dbReference type="InterPro" id="IPR016024">
    <property type="entry name" value="ARM-type_fold"/>
</dbReference>
<dbReference type="AlphaFoldDB" id="A0A9N8E288"/>
<dbReference type="OrthoDB" id="1924287at2759"/>
<dbReference type="GO" id="GO:0000398">
    <property type="term" value="P:mRNA splicing, via spliceosome"/>
    <property type="evidence" value="ECO:0007669"/>
    <property type="project" value="TreeGrafter"/>
</dbReference>
<dbReference type="InterPro" id="IPR003891">
    <property type="entry name" value="Initiation_fac_eIF4g_MI"/>
</dbReference>
<keyword evidence="4" id="KW-0508">mRNA splicing</keyword>
<reference evidence="8" key="1">
    <citation type="submission" date="2020-06" db="EMBL/GenBank/DDBJ databases">
        <authorList>
            <consortium name="Plant Systems Biology data submission"/>
        </authorList>
    </citation>
    <scope>NUCLEOTIDE SEQUENCE</scope>
    <source>
        <strain evidence="8">D6</strain>
    </source>
</reference>
<dbReference type="PANTHER" id="PTHR18034">
    <property type="entry name" value="CELL CYCLE CONTROL PROTEIN CWF22-RELATED"/>
    <property type="match status" value="1"/>
</dbReference>
<evidence type="ECO:0000256" key="5">
    <source>
        <dbReference type="ARBA" id="ARBA00023242"/>
    </source>
</evidence>
<evidence type="ECO:0000256" key="3">
    <source>
        <dbReference type="ARBA" id="ARBA00022664"/>
    </source>
</evidence>
<feature type="compositionally biased region" description="Acidic residues" evidence="6">
    <location>
        <begin position="356"/>
        <end position="381"/>
    </location>
</feature>
<comment type="similarity">
    <text evidence="2">Belongs to the CWC22 family.</text>
</comment>
<feature type="compositionally biased region" description="Basic residues" evidence="6">
    <location>
        <begin position="696"/>
        <end position="713"/>
    </location>
</feature>
<dbReference type="InterPro" id="IPR003890">
    <property type="entry name" value="MIF4G-like_typ-3"/>
</dbReference>
<feature type="compositionally biased region" description="Basic residues" evidence="6">
    <location>
        <begin position="762"/>
        <end position="775"/>
    </location>
</feature>
<dbReference type="EMBL" id="CAICTM010000544">
    <property type="protein sequence ID" value="CAB9512604.1"/>
    <property type="molecule type" value="Genomic_DNA"/>
</dbReference>
<dbReference type="Pfam" id="PF02847">
    <property type="entry name" value="MA3"/>
    <property type="match status" value="1"/>
</dbReference>
<feature type="region of interest" description="Disordered" evidence="6">
    <location>
        <begin position="1"/>
        <end position="103"/>
    </location>
</feature>
<dbReference type="PANTHER" id="PTHR18034:SF3">
    <property type="entry name" value="PRE-MRNA-SPLICING FACTOR CWC22 HOMOLOG"/>
    <property type="match status" value="1"/>
</dbReference>
<dbReference type="GO" id="GO:0071013">
    <property type="term" value="C:catalytic step 2 spliceosome"/>
    <property type="evidence" value="ECO:0007669"/>
    <property type="project" value="TreeGrafter"/>
</dbReference>
<protein>
    <submittedName>
        <fullName evidence="8">Splicing factor CWC22</fullName>
    </submittedName>
</protein>
<evidence type="ECO:0000256" key="2">
    <source>
        <dbReference type="ARBA" id="ARBA00006856"/>
    </source>
</evidence>
<gene>
    <name evidence="8" type="ORF">SEMRO_545_G163840.1</name>
</gene>
<dbReference type="GO" id="GO:0003723">
    <property type="term" value="F:RNA binding"/>
    <property type="evidence" value="ECO:0007669"/>
    <property type="project" value="InterPro"/>
</dbReference>
<feature type="region of interest" description="Disordered" evidence="6">
    <location>
        <begin position="351"/>
        <end position="392"/>
    </location>
</feature>
<evidence type="ECO:0000313" key="9">
    <source>
        <dbReference type="Proteomes" id="UP001153069"/>
    </source>
</evidence>
<organism evidence="8 9">
    <name type="scientific">Seminavis robusta</name>
    <dbReference type="NCBI Taxonomy" id="568900"/>
    <lineage>
        <taxon>Eukaryota</taxon>
        <taxon>Sar</taxon>
        <taxon>Stramenopiles</taxon>
        <taxon>Ochrophyta</taxon>
        <taxon>Bacillariophyta</taxon>
        <taxon>Bacillariophyceae</taxon>
        <taxon>Bacillariophycidae</taxon>
        <taxon>Naviculales</taxon>
        <taxon>Naviculaceae</taxon>
        <taxon>Seminavis</taxon>
    </lineage>
</organism>
<feature type="region of interest" description="Disordered" evidence="6">
    <location>
        <begin position="618"/>
        <end position="775"/>
    </location>
</feature>
<dbReference type="InterPro" id="IPR050781">
    <property type="entry name" value="CWC22_splicing_factor"/>
</dbReference>
<dbReference type="SMART" id="SM00544">
    <property type="entry name" value="MA3"/>
    <property type="match status" value="1"/>
</dbReference>
<feature type="compositionally biased region" description="Basic residues" evidence="6">
    <location>
        <begin position="664"/>
        <end position="679"/>
    </location>
</feature>
<feature type="compositionally biased region" description="Polar residues" evidence="6">
    <location>
        <begin position="40"/>
        <end position="53"/>
    </location>
</feature>
<keyword evidence="3" id="KW-0507">mRNA processing</keyword>
<feature type="compositionally biased region" description="Basic and acidic residues" evidence="6">
    <location>
        <begin position="62"/>
        <end position="89"/>
    </location>
</feature>
<evidence type="ECO:0000256" key="4">
    <source>
        <dbReference type="ARBA" id="ARBA00023187"/>
    </source>
</evidence>
<dbReference type="SUPFAM" id="SSF48371">
    <property type="entry name" value="ARM repeat"/>
    <property type="match status" value="1"/>
</dbReference>
<accession>A0A9N8E288</accession>
<dbReference type="Gene3D" id="1.25.40.180">
    <property type="match status" value="1"/>
</dbReference>
<keyword evidence="5" id="KW-0539">Nucleus</keyword>
<feature type="domain" description="MI" evidence="7">
    <location>
        <begin position="406"/>
        <end position="522"/>
    </location>
</feature>
<name>A0A9N8E288_9STRA</name>
<feature type="compositionally biased region" description="Low complexity" evidence="6">
    <location>
        <begin position="627"/>
        <end position="663"/>
    </location>
</feature>
<proteinExistence type="inferred from homology"/>
<dbReference type="SMART" id="SM00543">
    <property type="entry name" value="MIF4G"/>
    <property type="match status" value="1"/>
</dbReference>
<dbReference type="PROSITE" id="PS51366">
    <property type="entry name" value="MI"/>
    <property type="match status" value="1"/>
</dbReference>
<evidence type="ECO:0000256" key="6">
    <source>
        <dbReference type="SAM" id="MobiDB-lite"/>
    </source>
</evidence>